<accession>A0AAE0MCC5</accession>
<keyword evidence="3" id="KW-1185">Reference proteome</keyword>
<dbReference type="EMBL" id="JAUEPO010000003">
    <property type="protein sequence ID" value="KAK3327346.1"/>
    <property type="molecule type" value="Genomic_DNA"/>
</dbReference>
<dbReference type="AlphaFoldDB" id="A0AAE0MCC5"/>
<proteinExistence type="predicted"/>
<dbReference type="Proteomes" id="UP001286456">
    <property type="component" value="Unassembled WGS sequence"/>
</dbReference>
<sequence length="269" mass="29570">MFLYSVFAAGLFALPGLAAPTKVVGSWTLSSFRRSCAFDGSICTYSFFIDENSGPENTAYCAFPVSAHDGVPGNHSDFTDMDCDQSGTYDRFKVNGGWDPAGFATIVVTDKQLDSYAFFGYQEGELATRDVAAPKTSPAFTVGTFDDNDLVLAKLAARQDYQAQVLGLVRSWNPDTRTISMSFTIDEGNGLRARCQLNIDNTDPKGFFWSVPCGSAYTISWGYKEDTDGAVMTVCVPGQRNAWFGWDGINSRTELGDSPKSNWYERNCW</sequence>
<gene>
    <name evidence="2" type="ORF">B0T19DRAFT_421517</name>
</gene>
<evidence type="ECO:0000313" key="2">
    <source>
        <dbReference type="EMBL" id="KAK3327346.1"/>
    </source>
</evidence>
<organism evidence="2 3">
    <name type="scientific">Cercophora scortea</name>
    <dbReference type="NCBI Taxonomy" id="314031"/>
    <lineage>
        <taxon>Eukaryota</taxon>
        <taxon>Fungi</taxon>
        <taxon>Dikarya</taxon>
        <taxon>Ascomycota</taxon>
        <taxon>Pezizomycotina</taxon>
        <taxon>Sordariomycetes</taxon>
        <taxon>Sordariomycetidae</taxon>
        <taxon>Sordariales</taxon>
        <taxon>Lasiosphaeriaceae</taxon>
        <taxon>Cercophora</taxon>
    </lineage>
</organism>
<reference evidence="2" key="2">
    <citation type="submission" date="2023-06" db="EMBL/GenBank/DDBJ databases">
        <authorList>
            <consortium name="Lawrence Berkeley National Laboratory"/>
            <person name="Haridas S."/>
            <person name="Hensen N."/>
            <person name="Bonometti L."/>
            <person name="Westerberg I."/>
            <person name="Brannstrom I.O."/>
            <person name="Guillou S."/>
            <person name="Cros-Aarteil S."/>
            <person name="Calhoun S."/>
            <person name="Kuo A."/>
            <person name="Mondo S."/>
            <person name="Pangilinan J."/>
            <person name="Riley R."/>
            <person name="Labutti K."/>
            <person name="Andreopoulos B."/>
            <person name="Lipzen A."/>
            <person name="Chen C."/>
            <person name="Yanf M."/>
            <person name="Daum C."/>
            <person name="Ng V."/>
            <person name="Clum A."/>
            <person name="Steindorff A."/>
            <person name="Ohm R."/>
            <person name="Martin F."/>
            <person name="Silar P."/>
            <person name="Natvig D."/>
            <person name="Lalanne C."/>
            <person name="Gautier V."/>
            <person name="Ament-Velasquez S.L."/>
            <person name="Kruys A."/>
            <person name="Hutchinson M.I."/>
            <person name="Powell A.J."/>
            <person name="Barry K."/>
            <person name="Miller A.N."/>
            <person name="Grigoriev I.V."/>
            <person name="Debuchy R."/>
            <person name="Gladieux P."/>
            <person name="Thoren M.H."/>
            <person name="Johannesson H."/>
        </authorList>
    </citation>
    <scope>NUCLEOTIDE SEQUENCE</scope>
    <source>
        <strain evidence="2">SMH4131-1</strain>
    </source>
</reference>
<reference evidence="2" key="1">
    <citation type="journal article" date="2023" name="Mol. Phylogenet. Evol.">
        <title>Genome-scale phylogeny and comparative genomics of the fungal order Sordariales.</title>
        <authorList>
            <person name="Hensen N."/>
            <person name="Bonometti L."/>
            <person name="Westerberg I."/>
            <person name="Brannstrom I.O."/>
            <person name="Guillou S."/>
            <person name="Cros-Aarteil S."/>
            <person name="Calhoun S."/>
            <person name="Haridas S."/>
            <person name="Kuo A."/>
            <person name="Mondo S."/>
            <person name="Pangilinan J."/>
            <person name="Riley R."/>
            <person name="LaButti K."/>
            <person name="Andreopoulos B."/>
            <person name="Lipzen A."/>
            <person name="Chen C."/>
            <person name="Yan M."/>
            <person name="Daum C."/>
            <person name="Ng V."/>
            <person name="Clum A."/>
            <person name="Steindorff A."/>
            <person name="Ohm R.A."/>
            <person name="Martin F."/>
            <person name="Silar P."/>
            <person name="Natvig D.O."/>
            <person name="Lalanne C."/>
            <person name="Gautier V."/>
            <person name="Ament-Velasquez S.L."/>
            <person name="Kruys A."/>
            <person name="Hutchinson M.I."/>
            <person name="Powell A.J."/>
            <person name="Barry K."/>
            <person name="Miller A.N."/>
            <person name="Grigoriev I.V."/>
            <person name="Debuchy R."/>
            <person name="Gladieux P."/>
            <person name="Hiltunen Thoren M."/>
            <person name="Johannesson H."/>
        </authorList>
    </citation>
    <scope>NUCLEOTIDE SEQUENCE</scope>
    <source>
        <strain evidence="2">SMH4131-1</strain>
    </source>
</reference>
<feature type="chain" id="PRO_5042220530" evidence="1">
    <location>
        <begin position="19"/>
        <end position="269"/>
    </location>
</feature>
<comment type="caution">
    <text evidence="2">The sequence shown here is derived from an EMBL/GenBank/DDBJ whole genome shotgun (WGS) entry which is preliminary data.</text>
</comment>
<evidence type="ECO:0000256" key="1">
    <source>
        <dbReference type="SAM" id="SignalP"/>
    </source>
</evidence>
<evidence type="ECO:0000313" key="3">
    <source>
        <dbReference type="Proteomes" id="UP001286456"/>
    </source>
</evidence>
<feature type="signal peptide" evidence="1">
    <location>
        <begin position="1"/>
        <end position="18"/>
    </location>
</feature>
<name>A0AAE0MCC5_9PEZI</name>
<keyword evidence="1" id="KW-0732">Signal</keyword>
<protein>
    <submittedName>
        <fullName evidence="2">Uncharacterized protein</fullName>
    </submittedName>
</protein>